<name>A0AAW9LWN1_KLEAE</name>
<reference evidence="3" key="1">
    <citation type="journal article" date="2023" name="J. Hosp. Infect.">
        <title>Cross-contamination of carbapenem-resistant Gram-negative bacteria between patients and hospital environment in the first year of a newly built surgical ward.</title>
        <authorList>
            <person name="Boutin S."/>
            <person name="Scherrer M."/>
            <person name="Spath I."/>
            <person name="Kocer K."/>
            <person name="Heeg K."/>
            <person name="Nurjadi D."/>
        </authorList>
    </citation>
    <scope>NUCLEOTIDE SEQUENCE</scope>
    <source>
        <strain evidence="3">KE10384</strain>
    </source>
</reference>
<evidence type="ECO:0000256" key="1">
    <source>
        <dbReference type="SAM" id="MobiDB-lite"/>
    </source>
</evidence>
<evidence type="ECO:0000313" key="4">
    <source>
        <dbReference type="Proteomes" id="UP001303386"/>
    </source>
</evidence>
<gene>
    <name evidence="3" type="ORF">PZT46_24695</name>
</gene>
<feature type="region of interest" description="Disordered" evidence="1">
    <location>
        <begin position="167"/>
        <end position="206"/>
    </location>
</feature>
<accession>A0AAW9LWN1</accession>
<dbReference type="RefSeq" id="WP_323788086.1">
    <property type="nucleotide sequence ID" value="NZ_JARELW010000016.1"/>
</dbReference>
<comment type="caution">
    <text evidence="3">The sequence shown here is derived from an EMBL/GenBank/DDBJ whole genome shotgun (WGS) entry which is preliminary data.</text>
</comment>
<dbReference type="AlphaFoldDB" id="A0AAW9LWN1"/>
<feature type="domain" description="Glycine-rich" evidence="2">
    <location>
        <begin position="100"/>
        <end position="293"/>
    </location>
</feature>
<protein>
    <recommendedName>
        <fullName evidence="2">Glycine-rich domain-containing protein</fullName>
    </recommendedName>
</protein>
<proteinExistence type="predicted"/>
<dbReference type="InterPro" id="IPR049304">
    <property type="entry name" value="Gly_rich_dom"/>
</dbReference>
<organism evidence="3 4">
    <name type="scientific">Klebsiella aerogenes</name>
    <name type="common">Enterobacter aerogenes</name>
    <dbReference type="NCBI Taxonomy" id="548"/>
    <lineage>
        <taxon>Bacteria</taxon>
        <taxon>Pseudomonadati</taxon>
        <taxon>Pseudomonadota</taxon>
        <taxon>Gammaproteobacteria</taxon>
        <taxon>Enterobacterales</taxon>
        <taxon>Enterobacteriaceae</taxon>
        <taxon>Klebsiella/Raoultella group</taxon>
        <taxon>Klebsiella</taxon>
    </lineage>
</organism>
<sequence>MATNDFIPFATGNNANVTSQDDWIALPAVSSGFVSGKASSAQVNKALRQGTFVTSALAKFISNALNADVKDNGDLAGFVDQLTQSVSGRLINVQVFKSSGTYVPTRGARKILIRLWGGGGGGGSSVASSTSAGSGSSGGSGGVYGEAFIDVTGNLPVTVGAGGAGGTSNGYGQNGGESSVGTTVRVSGGNYGKSATTGNPADGANGATTSTGCLWTVPSSPSAASYPIGGLSSAFFGTGGSGSFGSSLSAISVAVGFSGLFPGGGGGGAGSYTSTGGSYQNGGKGADGLVIIEEYA</sequence>
<evidence type="ECO:0000259" key="2">
    <source>
        <dbReference type="Pfam" id="PF21722"/>
    </source>
</evidence>
<dbReference type="Proteomes" id="UP001303386">
    <property type="component" value="Unassembled WGS sequence"/>
</dbReference>
<dbReference type="Pfam" id="PF21722">
    <property type="entry name" value="Gly_rich_2"/>
    <property type="match status" value="1"/>
</dbReference>
<evidence type="ECO:0000313" key="3">
    <source>
        <dbReference type="EMBL" id="MEA8802416.1"/>
    </source>
</evidence>
<dbReference type="EMBL" id="JARELW010000016">
    <property type="protein sequence ID" value="MEA8802416.1"/>
    <property type="molecule type" value="Genomic_DNA"/>
</dbReference>